<accession>A0ABS4DZW2</accession>
<name>A0ABS4DZW2_9HYPH</name>
<dbReference type="Proteomes" id="UP000759443">
    <property type="component" value="Unassembled WGS sequence"/>
</dbReference>
<organism evidence="1 2">
    <name type="scientific">Rhizobium halophytocola</name>
    <dbReference type="NCBI Taxonomy" id="735519"/>
    <lineage>
        <taxon>Bacteria</taxon>
        <taxon>Pseudomonadati</taxon>
        <taxon>Pseudomonadota</taxon>
        <taxon>Alphaproteobacteria</taxon>
        <taxon>Hyphomicrobiales</taxon>
        <taxon>Rhizobiaceae</taxon>
        <taxon>Rhizobium/Agrobacterium group</taxon>
        <taxon>Rhizobium</taxon>
    </lineage>
</organism>
<protein>
    <submittedName>
        <fullName evidence="1">Uncharacterized protein</fullName>
    </submittedName>
</protein>
<proteinExistence type="predicted"/>
<reference evidence="1 2" key="1">
    <citation type="submission" date="2021-03" db="EMBL/GenBank/DDBJ databases">
        <title>Genomic Encyclopedia of Type Strains, Phase IV (KMG-IV): sequencing the most valuable type-strain genomes for metagenomic binning, comparative biology and taxonomic classification.</title>
        <authorList>
            <person name="Goeker M."/>
        </authorList>
    </citation>
    <scope>NUCLEOTIDE SEQUENCE [LARGE SCALE GENOMIC DNA]</scope>
    <source>
        <strain evidence="1 2">DSM 21600</strain>
    </source>
</reference>
<evidence type="ECO:0000313" key="2">
    <source>
        <dbReference type="Proteomes" id="UP000759443"/>
    </source>
</evidence>
<gene>
    <name evidence="1" type="ORF">J2Z17_002666</name>
</gene>
<keyword evidence="2" id="KW-1185">Reference proteome</keyword>
<dbReference type="RefSeq" id="WP_209945696.1">
    <property type="nucleotide sequence ID" value="NZ_JAGGJU010000006.1"/>
</dbReference>
<sequence>MSATQIPFPDRETVSQKLASLSGEDQSYLELLFQNPGQDDNFLEGLHLFLDRQSEAKFLNSLKLEKTGEWVGTQAPDRLQIRLAEVGRSSQHPAFAAFREGLTRSGGMERAFPKAPV</sequence>
<dbReference type="EMBL" id="JAGGJU010000006">
    <property type="protein sequence ID" value="MBP1851223.1"/>
    <property type="molecule type" value="Genomic_DNA"/>
</dbReference>
<evidence type="ECO:0000313" key="1">
    <source>
        <dbReference type="EMBL" id="MBP1851223.1"/>
    </source>
</evidence>
<comment type="caution">
    <text evidence="1">The sequence shown here is derived from an EMBL/GenBank/DDBJ whole genome shotgun (WGS) entry which is preliminary data.</text>
</comment>